<keyword evidence="4 7" id="KW-0472">Membrane</keyword>
<evidence type="ECO:0000256" key="3">
    <source>
        <dbReference type="ARBA" id="ARBA00022989"/>
    </source>
</evidence>
<dbReference type="STRING" id="1447875.A0A2B7XXV7"/>
<name>A0A2B7XXV7_9EURO</name>
<feature type="compositionally biased region" description="Polar residues" evidence="6">
    <location>
        <begin position="292"/>
        <end position="305"/>
    </location>
</feature>
<evidence type="ECO:0000259" key="8">
    <source>
        <dbReference type="Pfam" id="PF20684"/>
    </source>
</evidence>
<evidence type="ECO:0000256" key="4">
    <source>
        <dbReference type="ARBA" id="ARBA00023136"/>
    </source>
</evidence>
<comment type="similarity">
    <text evidence="5">Belongs to the SAT4 family.</text>
</comment>
<feature type="transmembrane region" description="Helical" evidence="7">
    <location>
        <begin position="58"/>
        <end position="79"/>
    </location>
</feature>
<dbReference type="InterPro" id="IPR052337">
    <property type="entry name" value="SAT4-like"/>
</dbReference>
<accession>A0A2B7XXV7</accession>
<dbReference type="EMBL" id="PDNB01000042">
    <property type="protein sequence ID" value="PGH13759.1"/>
    <property type="molecule type" value="Genomic_DNA"/>
</dbReference>
<dbReference type="AlphaFoldDB" id="A0A2B7XXV7"/>
<keyword evidence="2 7" id="KW-0812">Transmembrane</keyword>
<feature type="domain" description="Rhodopsin" evidence="8">
    <location>
        <begin position="167"/>
        <end position="265"/>
    </location>
</feature>
<dbReference type="Proteomes" id="UP000223968">
    <property type="component" value="Unassembled WGS sequence"/>
</dbReference>
<feature type="transmembrane region" description="Helical" evidence="7">
    <location>
        <begin position="168"/>
        <end position="190"/>
    </location>
</feature>
<dbReference type="OrthoDB" id="2496787at2759"/>
<dbReference type="PANTHER" id="PTHR33048:SF123">
    <property type="entry name" value="INTEGRAL MEMBRANE PROTEIN"/>
    <property type="match status" value="1"/>
</dbReference>
<evidence type="ECO:0000256" key="2">
    <source>
        <dbReference type="ARBA" id="ARBA00022692"/>
    </source>
</evidence>
<feature type="transmembrane region" description="Helical" evidence="7">
    <location>
        <begin position="202"/>
        <end position="223"/>
    </location>
</feature>
<feature type="transmembrane region" description="Helical" evidence="7">
    <location>
        <begin position="135"/>
        <end position="156"/>
    </location>
</feature>
<comment type="caution">
    <text evidence="9">The sequence shown here is derived from an EMBL/GenBank/DDBJ whole genome shotgun (WGS) entry which is preliminary data.</text>
</comment>
<feature type="transmembrane region" description="Helical" evidence="7">
    <location>
        <begin position="238"/>
        <end position="257"/>
    </location>
</feature>
<evidence type="ECO:0000256" key="1">
    <source>
        <dbReference type="ARBA" id="ARBA00004141"/>
    </source>
</evidence>
<protein>
    <recommendedName>
        <fullName evidence="8">Rhodopsin domain-containing protein</fullName>
    </recommendedName>
</protein>
<dbReference type="InterPro" id="IPR049326">
    <property type="entry name" value="Rhodopsin_dom_fungi"/>
</dbReference>
<keyword evidence="3 7" id="KW-1133">Transmembrane helix</keyword>
<dbReference type="Pfam" id="PF20684">
    <property type="entry name" value="Fung_rhodopsin"/>
    <property type="match status" value="2"/>
</dbReference>
<feature type="transmembrane region" description="Helical" evidence="7">
    <location>
        <begin position="19"/>
        <end position="38"/>
    </location>
</feature>
<proteinExistence type="inferred from homology"/>
<evidence type="ECO:0000256" key="7">
    <source>
        <dbReference type="SAM" id="Phobius"/>
    </source>
</evidence>
<organism evidence="9 10">
    <name type="scientific">Helicocarpus griseus UAMH5409</name>
    <dbReference type="NCBI Taxonomy" id="1447875"/>
    <lineage>
        <taxon>Eukaryota</taxon>
        <taxon>Fungi</taxon>
        <taxon>Dikarya</taxon>
        <taxon>Ascomycota</taxon>
        <taxon>Pezizomycotina</taxon>
        <taxon>Eurotiomycetes</taxon>
        <taxon>Eurotiomycetidae</taxon>
        <taxon>Onygenales</taxon>
        <taxon>Ajellomycetaceae</taxon>
        <taxon>Helicocarpus</taxon>
    </lineage>
</organism>
<sequence>MSAQDTTDMPAVPPTPRQITFASVITTVMFLATFATILRVVSRICYKRMAWIEDGTMIVAWSFALLYTVLCVLATFHGLGLETDGYTPATLVETLNLILRFQNIHYQTASFLKITICFIYLRLADTSRFEVLCRTTIAFLWALSVTIGLVGMAPLFSTTGFAGTDWYVYGMSSLHLILDIWLLALPVKTLAKIQRPKRENMVLLIAFGMGALCCIASVLHIYYLNVLILSNDPVYDAMPVYFLSVTEVNVALVCASIPDMKFILTRKARETGQPECSRNGSGSEPYAYEMGTYNQNPNAGNSSLSIDGDKRPD</sequence>
<feature type="transmembrane region" description="Helical" evidence="7">
    <location>
        <begin position="104"/>
        <end position="123"/>
    </location>
</feature>
<evidence type="ECO:0000256" key="5">
    <source>
        <dbReference type="ARBA" id="ARBA00038359"/>
    </source>
</evidence>
<feature type="region of interest" description="Disordered" evidence="6">
    <location>
        <begin position="272"/>
        <end position="313"/>
    </location>
</feature>
<evidence type="ECO:0000313" key="9">
    <source>
        <dbReference type="EMBL" id="PGH13759.1"/>
    </source>
</evidence>
<evidence type="ECO:0000313" key="10">
    <source>
        <dbReference type="Proteomes" id="UP000223968"/>
    </source>
</evidence>
<keyword evidence="10" id="KW-1185">Reference proteome</keyword>
<dbReference type="GO" id="GO:0016020">
    <property type="term" value="C:membrane"/>
    <property type="evidence" value="ECO:0007669"/>
    <property type="project" value="UniProtKB-SubCell"/>
</dbReference>
<comment type="subcellular location">
    <subcellularLocation>
        <location evidence="1">Membrane</location>
        <topology evidence="1">Multi-pass membrane protein</topology>
    </subcellularLocation>
</comment>
<feature type="domain" description="Rhodopsin" evidence="8">
    <location>
        <begin position="38"/>
        <end position="150"/>
    </location>
</feature>
<dbReference type="PANTHER" id="PTHR33048">
    <property type="entry name" value="PTH11-LIKE INTEGRAL MEMBRANE PROTEIN (AFU_ORTHOLOGUE AFUA_5G11245)"/>
    <property type="match status" value="1"/>
</dbReference>
<evidence type="ECO:0000256" key="6">
    <source>
        <dbReference type="SAM" id="MobiDB-lite"/>
    </source>
</evidence>
<gene>
    <name evidence="9" type="ORF">AJ79_03458</name>
</gene>
<reference evidence="9 10" key="1">
    <citation type="submission" date="2017-10" db="EMBL/GenBank/DDBJ databases">
        <title>Comparative genomics in systemic dimorphic fungi from Ajellomycetaceae.</title>
        <authorList>
            <person name="Munoz J.F."/>
            <person name="Mcewen J.G."/>
            <person name="Clay O.K."/>
            <person name="Cuomo C.A."/>
        </authorList>
    </citation>
    <scope>NUCLEOTIDE SEQUENCE [LARGE SCALE GENOMIC DNA]</scope>
    <source>
        <strain evidence="9 10">UAMH5409</strain>
    </source>
</reference>